<dbReference type="GO" id="GO:0005829">
    <property type="term" value="C:cytosol"/>
    <property type="evidence" value="ECO:0007669"/>
    <property type="project" value="TreeGrafter"/>
</dbReference>
<evidence type="ECO:0000256" key="2">
    <source>
        <dbReference type="ARBA" id="ARBA00022679"/>
    </source>
</evidence>
<keyword evidence="3" id="KW-0664">Pyridoxine biosynthesis</keyword>
<evidence type="ECO:0000313" key="4">
    <source>
        <dbReference type="EMBL" id="PIZ17957.1"/>
    </source>
</evidence>
<sequence length="148" mass="15909">PGREQIKAAKEAGADFVEIHTGIYAERSLEGKTVGAELARIKRAVKFAVSIGLKVNAGHGLTYRNTKKIAAIPGITEMSIGHSVISRAALAGLGTAVKEMKKLTAYQRVPPSKRWRAGAVSACPAPIYHRGEARPVLTGRQRVIAKWK</sequence>
<protein>
    <recommendedName>
        <fullName evidence="6">Pyridoxine 5'-phosphate synthase</fullName>
    </recommendedName>
</protein>
<evidence type="ECO:0000256" key="1">
    <source>
        <dbReference type="ARBA" id="ARBA00022490"/>
    </source>
</evidence>
<reference evidence="5" key="1">
    <citation type="submission" date="2017-09" db="EMBL/GenBank/DDBJ databases">
        <title>Depth-based differentiation of microbial function through sediment-hosted aquifers and enrichment of novel symbionts in the deep terrestrial subsurface.</title>
        <authorList>
            <person name="Probst A.J."/>
            <person name="Ladd B."/>
            <person name="Jarett J.K."/>
            <person name="Geller-Mcgrath D.E."/>
            <person name="Sieber C.M.K."/>
            <person name="Emerson J.B."/>
            <person name="Anantharaman K."/>
            <person name="Thomas B.C."/>
            <person name="Malmstrom R."/>
            <person name="Stieglmeier M."/>
            <person name="Klingl A."/>
            <person name="Woyke T."/>
            <person name="Ryan C.M."/>
            <person name="Banfield J.F."/>
        </authorList>
    </citation>
    <scope>NUCLEOTIDE SEQUENCE [LARGE SCALE GENOMIC DNA]</scope>
</reference>
<accession>A0A2M7SEJ5</accession>
<dbReference type="InterPro" id="IPR036130">
    <property type="entry name" value="Pyridoxine-5'_phos_synth"/>
</dbReference>
<dbReference type="Pfam" id="PF03740">
    <property type="entry name" value="PdxJ"/>
    <property type="match status" value="1"/>
</dbReference>
<feature type="non-terminal residue" evidence="4">
    <location>
        <position position="1"/>
    </location>
</feature>
<dbReference type="EMBL" id="PFMR01000061">
    <property type="protein sequence ID" value="PIZ17957.1"/>
    <property type="molecule type" value="Genomic_DNA"/>
</dbReference>
<evidence type="ECO:0000256" key="3">
    <source>
        <dbReference type="ARBA" id="ARBA00023096"/>
    </source>
</evidence>
<comment type="caution">
    <text evidence="4">The sequence shown here is derived from an EMBL/GenBank/DDBJ whole genome shotgun (WGS) entry which is preliminary data.</text>
</comment>
<dbReference type="PANTHER" id="PTHR30456">
    <property type="entry name" value="PYRIDOXINE 5'-PHOSPHATE SYNTHASE"/>
    <property type="match status" value="1"/>
</dbReference>
<keyword evidence="2" id="KW-0808">Transferase</keyword>
<evidence type="ECO:0008006" key="6">
    <source>
        <dbReference type="Google" id="ProtNLM"/>
    </source>
</evidence>
<gene>
    <name evidence="4" type="ORF">COY52_01990</name>
</gene>
<evidence type="ECO:0000313" key="5">
    <source>
        <dbReference type="Proteomes" id="UP000229307"/>
    </source>
</evidence>
<dbReference type="Proteomes" id="UP000229307">
    <property type="component" value="Unassembled WGS sequence"/>
</dbReference>
<dbReference type="GO" id="GO:0008615">
    <property type="term" value="P:pyridoxine biosynthetic process"/>
    <property type="evidence" value="ECO:0007669"/>
    <property type="project" value="UniProtKB-KW"/>
</dbReference>
<dbReference type="InterPro" id="IPR013785">
    <property type="entry name" value="Aldolase_TIM"/>
</dbReference>
<dbReference type="InterPro" id="IPR004569">
    <property type="entry name" value="PyrdxlP_synth_PdxJ"/>
</dbReference>
<dbReference type="Gene3D" id="3.20.20.70">
    <property type="entry name" value="Aldolase class I"/>
    <property type="match status" value="1"/>
</dbReference>
<organism evidence="4 5">
    <name type="scientific">Candidatus Desantisbacteria bacterium CG_4_10_14_0_8_um_filter_48_22</name>
    <dbReference type="NCBI Taxonomy" id="1974543"/>
    <lineage>
        <taxon>Bacteria</taxon>
        <taxon>Candidatus Desantisiibacteriota</taxon>
    </lineage>
</organism>
<dbReference type="AlphaFoldDB" id="A0A2M7SEJ5"/>
<proteinExistence type="predicted"/>
<keyword evidence="1" id="KW-0963">Cytoplasm</keyword>
<dbReference type="PANTHER" id="PTHR30456:SF0">
    <property type="entry name" value="PYRIDOXINE 5'-PHOSPHATE SYNTHASE"/>
    <property type="match status" value="1"/>
</dbReference>
<dbReference type="GO" id="GO:0033856">
    <property type="term" value="F:pyridoxine 5'-phosphate synthase activity"/>
    <property type="evidence" value="ECO:0007669"/>
    <property type="project" value="InterPro"/>
</dbReference>
<dbReference type="SUPFAM" id="SSF63892">
    <property type="entry name" value="Pyridoxine 5'-phosphate synthase"/>
    <property type="match status" value="1"/>
</dbReference>
<name>A0A2M7SEJ5_9BACT</name>